<feature type="region of interest" description="Disordered" evidence="1">
    <location>
        <begin position="69"/>
        <end position="101"/>
    </location>
</feature>
<evidence type="ECO:0000313" key="3">
    <source>
        <dbReference type="Proteomes" id="UP001050808"/>
    </source>
</evidence>
<gene>
    <name evidence="2" type="ORF">Sviol_23580</name>
</gene>
<dbReference type="Proteomes" id="UP001050808">
    <property type="component" value="Unassembled WGS sequence"/>
</dbReference>
<dbReference type="EMBL" id="BNDY01000002">
    <property type="protein sequence ID" value="GHI37950.1"/>
    <property type="molecule type" value="Genomic_DNA"/>
</dbReference>
<dbReference type="Gene3D" id="2.60.40.2880">
    <property type="entry name" value="MmpS1-5, C-terminal soluble domain"/>
    <property type="match status" value="1"/>
</dbReference>
<name>A0ABQ3QL01_9ACTN</name>
<evidence type="ECO:0000256" key="1">
    <source>
        <dbReference type="SAM" id="MobiDB-lite"/>
    </source>
</evidence>
<feature type="compositionally biased region" description="Low complexity" evidence="1">
    <location>
        <begin position="75"/>
        <end position="93"/>
    </location>
</feature>
<comment type="caution">
    <text evidence="2">The sequence shown here is derived from an EMBL/GenBank/DDBJ whole genome shotgun (WGS) entry which is preliminary data.</text>
</comment>
<keyword evidence="3" id="KW-1185">Reference proteome</keyword>
<organism evidence="2 3">
    <name type="scientific">Streptomyces violascens</name>
    <dbReference type="NCBI Taxonomy" id="67381"/>
    <lineage>
        <taxon>Bacteria</taxon>
        <taxon>Bacillati</taxon>
        <taxon>Actinomycetota</taxon>
        <taxon>Actinomycetes</taxon>
        <taxon>Kitasatosporales</taxon>
        <taxon>Streptomycetaceae</taxon>
        <taxon>Streptomyces</taxon>
    </lineage>
</organism>
<accession>A0ABQ3QL01</accession>
<protein>
    <recommendedName>
        <fullName evidence="4">MmpS family membrane protein</fullName>
    </recommendedName>
</protein>
<reference evidence="2" key="1">
    <citation type="submission" date="2024-05" db="EMBL/GenBank/DDBJ databases">
        <title>Whole genome shotgun sequence of Streptomyces violascens NBRC 12920.</title>
        <authorList>
            <person name="Komaki H."/>
            <person name="Tamura T."/>
        </authorList>
    </citation>
    <scope>NUCLEOTIDE SEQUENCE</scope>
    <source>
        <strain evidence="2">NBRC 12920</strain>
    </source>
</reference>
<evidence type="ECO:0008006" key="4">
    <source>
        <dbReference type="Google" id="ProtNLM"/>
    </source>
</evidence>
<proteinExistence type="predicted"/>
<dbReference type="InterPro" id="IPR038468">
    <property type="entry name" value="MmpS_C"/>
</dbReference>
<evidence type="ECO:0000313" key="2">
    <source>
        <dbReference type="EMBL" id="GHI37950.1"/>
    </source>
</evidence>
<sequence length="197" mass="20475">MHCGTGIGAAPRAARRAVSGRPGGMIYGLVRDHYRSAQQRGRTDMRKTATLAITLLAAAALLTGCGSEKKDEGAAKAGDAKPSASAGGSAKGSAPDRKGVPHQVVFEVGGTGRSQVMWVGNTNHFEQVTLPWTKTETVTLEDAELDVGVTVSVVPGSVKRADGMLQAAPCTIKVDGKQVADNQNGASDKLCEYKLKN</sequence>